<evidence type="ECO:0000259" key="5">
    <source>
        <dbReference type="PROSITE" id="PS50212"/>
    </source>
</evidence>
<dbReference type="Gene3D" id="1.10.840.10">
    <property type="entry name" value="Ras guanine-nucleotide exchange factors catalytic domain"/>
    <property type="match status" value="1"/>
</dbReference>
<dbReference type="PANTHER" id="PTHR23113">
    <property type="entry name" value="GUANINE NUCLEOTIDE EXCHANGE FACTOR"/>
    <property type="match status" value="1"/>
</dbReference>
<dbReference type="GO" id="GO:0007265">
    <property type="term" value="P:Ras protein signal transduction"/>
    <property type="evidence" value="ECO:0007669"/>
    <property type="project" value="TreeGrafter"/>
</dbReference>
<feature type="region of interest" description="Disordered" evidence="3">
    <location>
        <begin position="1"/>
        <end position="97"/>
    </location>
</feature>
<organism evidence="6 7">
    <name type="scientific">Apophysomyces ossiformis</name>
    <dbReference type="NCBI Taxonomy" id="679940"/>
    <lineage>
        <taxon>Eukaryota</taxon>
        <taxon>Fungi</taxon>
        <taxon>Fungi incertae sedis</taxon>
        <taxon>Mucoromycota</taxon>
        <taxon>Mucoromycotina</taxon>
        <taxon>Mucoromycetes</taxon>
        <taxon>Mucorales</taxon>
        <taxon>Mucorineae</taxon>
        <taxon>Mucoraceae</taxon>
        <taxon>Apophysomyces</taxon>
    </lineage>
</organism>
<evidence type="ECO:0000256" key="1">
    <source>
        <dbReference type="ARBA" id="ARBA00022658"/>
    </source>
</evidence>
<dbReference type="Pfam" id="PF00617">
    <property type="entry name" value="RasGEF"/>
    <property type="match status" value="1"/>
</dbReference>
<dbReference type="InterPro" id="IPR000651">
    <property type="entry name" value="Ras-like_Gua-exchang_fac_N"/>
</dbReference>
<dbReference type="GO" id="GO:0005886">
    <property type="term" value="C:plasma membrane"/>
    <property type="evidence" value="ECO:0007669"/>
    <property type="project" value="TreeGrafter"/>
</dbReference>
<dbReference type="Gene3D" id="1.20.870.10">
    <property type="entry name" value="Son of sevenless (SoS) protein Chain: S domain 1"/>
    <property type="match status" value="1"/>
</dbReference>
<proteinExistence type="predicted"/>
<dbReference type="PROSITE" id="PS00720">
    <property type="entry name" value="RASGEF"/>
    <property type="match status" value="1"/>
</dbReference>
<protein>
    <submittedName>
        <fullName evidence="6">Uncharacterized protein</fullName>
    </submittedName>
</protein>
<dbReference type="SMART" id="SM00147">
    <property type="entry name" value="RasGEF"/>
    <property type="match status" value="1"/>
</dbReference>
<accession>A0A8H7BS34</accession>
<sequence length="920" mass="104383">MTPQLLREDDDEETDDYHVTDEDDSEYDVISYNVESPNGRERFDDHNGAFGLQPSRGLGGQDENAYTKQNPHRSQSLTQEVQPMPDSQSRRKRYSEADVDRKLIDRNKPLTWTKLSVHVALAIHDLHTAAGHGRHEDIVGCTEAIVDAVRFMLFASGTIDKESNHVASNAVLRAHYRAMMAAMSKAVLSSQLQPLDEESIATLLFNASELLTAVRSFVSACQSAHVPVRHIHPTIVESAINPRPKYVLQSELVENIVAYGSSVQDAVDAMITSLKATRSESASLAVLLLSQFRGLANQTSQLLGLLEDMDVEYIFDRSPLTEIANAKQRIHKALGILFYRMQLMTDEQMSLDKVMLDIEEAAKEVSAPVPVICDSVNKLVSERKHASPGKRYSTAETSMTTATIDEEVNSVATGDEDYGTDEDDELMDASVFTSGPPTRVTGDTSSDVIRRAPSAQSTRRNVRHSEALDQPRHISAKLKKFFGDDVPERVAAIAAARQAASEKPWYLEYDYDFGEVVFNMEGYVKGGTLWALVVRLTLQDYLDMNFNNTFMLTYRSFCTSMELLELLEKRYCMTPPEGMTPEEFEIWTQKKLKLVQLRVFNVLKMWLEQYYNKEDAVILDRLLEFTNTSIRSTLSSAADQLERLIRKRKECGSPQVNLKKMVLTLPDPPEPIWPRNRKRFRLLDIDPLETARQMTVRDFKLYSAIRPVECLDKAWSRESSDVAVNIRASIEYCNQVTAWVSDSILSQHEVKKRSNVIKYWVQVAEKCRMLNNFNTCMAVLSAFDNSAVGRLKRTWEVVGARTNQTLAQIRKLMGANRNFVEYRAIIHSINPPCIPFLGIYLQDLTFIEDGNANFLKTNNNMINFAKRAKTAEVIREIQQYQSSPYQLQPVKAIQSFILANLQSARDEEQLYNESLRLEPR</sequence>
<dbReference type="GO" id="GO:0005085">
    <property type="term" value="F:guanyl-nucleotide exchange factor activity"/>
    <property type="evidence" value="ECO:0007669"/>
    <property type="project" value="UniProtKB-KW"/>
</dbReference>
<dbReference type="InterPro" id="IPR023578">
    <property type="entry name" value="Ras_GEF_dom_sf"/>
</dbReference>
<evidence type="ECO:0000313" key="7">
    <source>
        <dbReference type="Proteomes" id="UP000605846"/>
    </source>
</evidence>
<dbReference type="SUPFAM" id="SSF48366">
    <property type="entry name" value="Ras GEF"/>
    <property type="match status" value="1"/>
</dbReference>
<gene>
    <name evidence="6" type="ORF">EC973_007366</name>
</gene>
<evidence type="ECO:0000256" key="3">
    <source>
        <dbReference type="SAM" id="MobiDB-lite"/>
    </source>
</evidence>
<reference evidence="6" key="1">
    <citation type="submission" date="2020-01" db="EMBL/GenBank/DDBJ databases">
        <title>Genome Sequencing of Three Apophysomyces-Like Fungal Strains Confirms a Novel Fungal Genus in the Mucoromycota with divergent Burkholderia-like Endosymbiotic Bacteria.</title>
        <authorList>
            <person name="Stajich J.E."/>
            <person name="Macias A.M."/>
            <person name="Carter-House D."/>
            <person name="Lovett B."/>
            <person name="Kasson L.R."/>
            <person name="Berry K."/>
            <person name="Grigoriev I."/>
            <person name="Chang Y."/>
            <person name="Spatafora J."/>
            <person name="Kasson M.T."/>
        </authorList>
    </citation>
    <scope>NUCLEOTIDE SEQUENCE</scope>
    <source>
        <strain evidence="6">NRRL A-21654</strain>
    </source>
</reference>
<dbReference type="Pfam" id="PF25006">
    <property type="entry name" value="DUF7783"/>
    <property type="match status" value="1"/>
</dbReference>
<dbReference type="AlphaFoldDB" id="A0A8H7BS34"/>
<dbReference type="PANTHER" id="PTHR23113:SF368">
    <property type="entry name" value="CELL DIVISION CONTROL PROTEIN 25"/>
    <property type="match status" value="1"/>
</dbReference>
<feature type="domain" description="Ras-GEF" evidence="4">
    <location>
        <begin position="686"/>
        <end position="920"/>
    </location>
</feature>
<feature type="compositionally biased region" description="Polar residues" evidence="3">
    <location>
        <begin position="64"/>
        <end position="87"/>
    </location>
</feature>
<dbReference type="OrthoDB" id="546434at2759"/>
<dbReference type="Pfam" id="PF00618">
    <property type="entry name" value="RasGEF_N"/>
    <property type="match status" value="1"/>
</dbReference>
<dbReference type="PROSITE" id="PS50212">
    <property type="entry name" value="RASGEF_NTER"/>
    <property type="match status" value="1"/>
</dbReference>
<feature type="compositionally biased region" description="Basic and acidic residues" evidence="3">
    <location>
        <begin position="38"/>
        <end position="47"/>
    </location>
</feature>
<evidence type="ECO:0000256" key="2">
    <source>
        <dbReference type="PROSITE-ProRule" id="PRU00168"/>
    </source>
</evidence>
<feature type="domain" description="N-terminal Ras-GEF" evidence="5">
    <location>
        <begin position="520"/>
        <end position="649"/>
    </location>
</feature>
<dbReference type="Proteomes" id="UP000605846">
    <property type="component" value="Unassembled WGS sequence"/>
</dbReference>
<feature type="compositionally biased region" description="Acidic residues" evidence="3">
    <location>
        <begin position="8"/>
        <end position="27"/>
    </location>
</feature>
<evidence type="ECO:0000313" key="6">
    <source>
        <dbReference type="EMBL" id="KAF7727605.1"/>
    </source>
</evidence>
<dbReference type="CDD" id="cd06224">
    <property type="entry name" value="REM"/>
    <property type="match status" value="1"/>
</dbReference>
<comment type="caution">
    <text evidence="6">The sequence shown here is derived from an EMBL/GenBank/DDBJ whole genome shotgun (WGS) entry which is preliminary data.</text>
</comment>
<dbReference type="PROSITE" id="PS50009">
    <property type="entry name" value="RASGEF_CAT"/>
    <property type="match status" value="1"/>
</dbReference>
<dbReference type="InterPro" id="IPR008937">
    <property type="entry name" value="Ras-like_GEF"/>
</dbReference>
<name>A0A8H7BS34_9FUNG</name>
<dbReference type="InterPro" id="IPR036964">
    <property type="entry name" value="RASGEF_cat_dom_sf"/>
</dbReference>
<dbReference type="SMART" id="SM00229">
    <property type="entry name" value="RasGEFN"/>
    <property type="match status" value="1"/>
</dbReference>
<keyword evidence="1 2" id="KW-0344">Guanine-nucleotide releasing factor</keyword>
<dbReference type="EMBL" id="JABAYA010000053">
    <property type="protein sequence ID" value="KAF7727605.1"/>
    <property type="molecule type" value="Genomic_DNA"/>
</dbReference>
<keyword evidence="7" id="KW-1185">Reference proteome</keyword>
<dbReference type="CDD" id="cd00155">
    <property type="entry name" value="RasGEF"/>
    <property type="match status" value="1"/>
</dbReference>
<dbReference type="InterPro" id="IPR019804">
    <property type="entry name" value="Ras_G-nucl-exch_fac_CS"/>
</dbReference>
<evidence type="ECO:0000259" key="4">
    <source>
        <dbReference type="PROSITE" id="PS50009"/>
    </source>
</evidence>
<dbReference type="InterPro" id="IPR001895">
    <property type="entry name" value="RASGEF_cat_dom"/>
</dbReference>
<dbReference type="InterPro" id="IPR056685">
    <property type="entry name" value="DUF7783"/>
</dbReference>